<sequence length="188" mass="22124">MSLKGLIENQTIIIDDHKRGSREIKNWDSESNDVHIDKTTNFPVDGKRQKIRIRVPINSSRPIKIENQKKDNLKQIPKQLEREIKKAFENTGKRREFILEIIDILKDFETSLNNEDRAKQILENLSNHFGLKWTGEKITTYVEEVLMAYTEVFEDKRGGNFFMKIDREKIEIGENSGYAKQFGKINRK</sequence>
<gene>
    <name evidence="1" type="ORF">GON26_12290</name>
</gene>
<name>A0A6I4NQB1_9FLAO</name>
<dbReference type="Proteomes" id="UP000471501">
    <property type="component" value="Unassembled WGS sequence"/>
</dbReference>
<organism evidence="1 2">
    <name type="scientific">Flavobacterium hydrocarbonoxydans</name>
    <dbReference type="NCBI Taxonomy" id="2683249"/>
    <lineage>
        <taxon>Bacteria</taxon>
        <taxon>Pseudomonadati</taxon>
        <taxon>Bacteroidota</taxon>
        <taxon>Flavobacteriia</taxon>
        <taxon>Flavobacteriales</taxon>
        <taxon>Flavobacteriaceae</taxon>
        <taxon>Flavobacterium</taxon>
    </lineage>
</organism>
<comment type="caution">
    <text evidence="1">The sequence shown here is derived from an EMBL/GenBank/DDBJ whole genome shotgun (WGS) entry which is preliminary data.</text>
</comment>
<proteinExistence type="predicted"/>
<dbReference type="AlphaFoldDB" id="A0A6I4NQB1"/>
<evidence type="ECO:0000313" key="2">
    <source>
        <dbReference type="Proteomes" id="UP000471501"/>
    </source>
</evidence>
<dbReference type="EMBL" id="WSTB01000006">
    <property type="protein sequence ID" value="MWB95142.1"/>
    <property type="molecule type" value="Genomic_DNA"/>
</dbReference>
<accession>A0A6I4NQB1</accession>
<dbReference type="RefSeq" id="WP_160375065.1">
    <property type="nucleotide sequence ID" value="NZ_WSTB01000006.1"/>
</dbReference>
<evidence type="ECO:0000313" key="1">
    <source>
        <dbReference type="EMBL" id="MWB95142.1"/>
    </source>
</evidence>
<protein>
    <submittedName>
        <fullName evidence="1">Uncharacterized protein</fullName>
    </submittedName>
</protein>
<keyword evidence="2" id="KW-1185">Reference proteome</keyword>
<reference evidence="1 2" key="1">
    <citation type="submission" date="2019-12" db="EMBL/GenBank/DDBJ databases">
        <authorList>
            <person name="Kim Y.S."/>
        </authorList>
    </citation>
    <scope>NUCLEOTIDE SEQUENCE [LARGE SCALE GENOMIC DNA]</scope>
    <source>
        <strain evidence="1 2">GA093</strain>
    </source>
</reference>